<feature type="region of interest" description="Disordered" evidence="1">
    <location>
        <begin position="200"/>
        <end position="267"/>
    </location>
</feature>
<evidence type="ECO:0000256" key="1">
    <source>
        <dbReference type="SAM" id="MobiDB-lite"/>
    </source>
</evidence>
<accession>A0A507E027</accession>
<proteinExistence type="predicted"/>
<gene>
    <name evidence="3" type="ORF">PhCBS80983_g03962</name>
</gene>
<feature type="compositionally biased region" description="Pro residues" evidence="1">
    <location>
        <begin position="225"/>
        <end position="264"/>
    </location>
</feature>
<evidence type="ECO:0000313" key="4">
    <source>
        <dbReference type="Proteomes" id="UP000318582"/>
    </source>
</evidence>
<feature type="signal peptide" evidence="2">
    <location>
        <begin position="1"/>
        <end position="20"/>
    </location>
</feature>
<name>A0A507E027_9FUNG</name>
<organism evidence="3 4">
    <name type="scientific">Powellomyces hirtus</name>
    <dbReference type="NCBI Taxonomy" id="109895"/>
    <lineage>
        <taxon>Eukaryota</taxon>
        <taxon>Fungi</taxon>
        <taxon>Fungi incertae sedis</taxon>
        <taxon>Chytridiomycota</taxon>
        <taxon>Chytridiomycota incertae sedis</taxon>
        <taxon>Chytridiomycetes</taxon>
        <taxon>Spizellomycetales</taxon>
        <taxon>Powellomycetaceae</taxon>
        <taxon>Powellomyces</taxon>
    </lineage>
</organism>
<evidence type="ECO:0000256" key="2">
    <source>
        <dbReference type="SAM" id="SignalP"/>
    </source>
</evidence>
<evidence type="ECO:0008006" key="5">
    <source>
        <dbReference type="Google" id="ProtNLM"/>
    </source>
</evidence>
<dbReference type="AlphaFoldDB" id="A0A507E027"/>
<reference evidence="3 4" key="1">
    <citation type="journal article" date="2019" name="Sci. Rep.">
        <title>Comparative genomics of chytrid fungi reveal insights into the obligate biotrophic and pathogenic lifestyle of Synchytrium endobioticum.</title>
        <authorList>
            <person name="van de Vossenberg B.T.L.H."/>
            <person name="Warris S."/>
            <person name="Nguyen H.D.T."/>
            <person name="van Gent-Pelzer M.P.E."/>
            <person name="Joly D.L."/>
            <person name="van de Geest H.C."/>
            <person name="Bonants P.J.M."/>
            <person name="Smith D.S."/>
            <person name="Levesque C.A."/>
            <person name="van der Lee T.A.J."/>
        </authorList>
    </citation>
    <scope>NUCLEOTIDE SEQUENCE [LARGE SCALE GENOMIC DNA]</scope>
    <source>
        <strain evidence="3 4">CBS 809.83</strain>
    </source>
</reference>
<dbReference type="STRING" id="109895.A0A507E027"/>
<keyword evidence="4" id="KW-1185">Reference proteome</keyword>
<keyword evidence="2" id="KW-0732">Signal</keyword>
<feature type="chain" id="PRO_5021295406" description="Chitin-binding type-4 domain-containing protein" evidence="2">
    <location>
        <begin position="21"/>
        <end position="317"/>
    </location>
</feature>
<dbReference type="Proteomes" id="UP000318582">
    <property type="component" value="Unassembled WGS sequence"/>
</dbReference>
<comment type="caution">
    <text evidence="3">The sequence shown here is derived from an EMBL/GenBank/DDBJ whole genome shotgun (WGS) entry which is preliminary data.</text>
</comment>
<dbReference type="EMBL" id="QEAQ01000055">
    <property type="protein sequence ID" value="TPX57254.1"/>
    <property type="molecule type" value="Genomic_DNA"/>
</dbReference>
<sequence>MKFTVSALIAASSFLSTVSAHGFLSGIGRLSSSERGQVRNYDLIDRQIDSLRNPTEGGLCRGAPRKKPVPLSLTEGGSLTLTQAFSIGAQHIGPCAVEIIDAKDTSKKVTLTSVSGDRGCAVQPLAQFDTNKGSDAKSQCNGKIPAGLVTNDMCLHYWTFETKNVNKITCTDCILRWTWDGTHISKSNPERYENCIDVTITKNGKGGNSDEGPEIEIPDQSKLPVPVPPTVPSVPAPAPNKPSPPAPKPETPAPKPQVPAPKPETPSTGACSNGAYMVCDGTGFLVCHPDQASRAPAFMQCASGTKCRSWGKYIQCA</sequence>
<protein>
    <recommendedName>
        <fullName evidence="5">Chitin-binding type-4 domain-containing protein</fullName>
    </recommendedName>
</protein>
<evidence type="ECO:0000313" key="3">
    <source>
        <dbReference type="EMBL" id="TPX57254.1"/>
    </source>
</evidence>